<dbReference type="SUPFAM" id="SSF56784">
    <property type="entry name" value="HAD-like"/>
    <property type="match status" value="1"/>
</dbReference>
<evidence type="ECO:0000313" key="2">
    <source>
        <dbReference type="Proteomes" id="UP000800092"/>
    </source>
</evidence>
<dbReference type="PANTHER" id="PTHR47829">
    <property type="entry name" value="HYDROLASE, PUTATIVE (AFU_ORTHOLOGUE AFUA_1G12880)-RELATED"/>
    <property type="match status" value="1"/>
</dbReference>
<dbReference type="InterPro" id="IPR036412">
    <property type="entry name" value="HAD-like_sf"/>
</dbReference>
<evidence type="ECO:0000313" key="1">
    <source>
        <dbReference type="EMBL" id="KAF2239228.1"/>
    </source>
</evidence>
<dbReference type="InterPro" id="IPR023198">
    <property type="entry name" value="PGP-like_dom2"/>
</dbReference>
<name>A0A6A6HN39_VIRVR</name>
<dbReference type="PANTHER" id="PTHR47829:SF1">
    <property type="entry name" value="HAD FAMILY PHOSPHATASE"/>
    <property type="match status" value="1"/>
</dbReference>
<dbReference type="Pfam" id="PF00702">
    <property type="entry name" value="Hydrolase"/>
    <property type="match status" value="1"/>
</dbReference>
<dbReference type="Gene3D" id="1.10.150.240">
    <property type="entry name" value="Putative phosphatase, domain 2"/>
    <property type="match status" value="1"/>
</dbReference>
<dbReference type="OrthoDB" id="1694274at2759"/>
<dbReference type="Proteomes" id="UP000800092">
    <property type="component" value="Unassembled WGS sequence"/>
</dbReference>
<dbReference type="Gene3D" id="3.40.50.1000">
    <property type="entry name" value="HAD superfamily/HAD-like"/>
    <property type="match status" value="1"/>
</dbReference>
<proteinExistence type="predicted"/>
<dbReference type="EMBL" id="ML991773">
    <property type="protein sequence ID" value="KAF2239228.1"/>
    <property type="molecule type" value="Genomic_DNA"/>
</dbReference>
<dbReference type="SFLD" id="SFLDS00003">
    <property type="entry name" value="Haloacid_Dehalogenase"/>
    <property type="match status" value="1"/>
</dbReference>
<protein>
    <submittedName>
        <fullName evidence="1">HAD-like protein</fullName>
    </submittedName>
</protein>
<keyword evidence="2" id="KW-1185">Reference proteome</keyword>
<dbReference type="CDD" id="cd02603">
    <property type="entry name" value="HAD_sEH-N_like"/>
    <property type="match status" value="1"/>
</dbReference>
<organism evidence="1 2">
    <name type="scientific">Viridothelium virens</name>
    <name type="common">Speckled blister lichen</name>
    <name type="synonym">Trypethelium virens</name>
    <dbReference type="NCBI Taxonomy" id="1048519"/>
    <lineage>
        <taxon>Eukaryota</taxon>
        <taxon>Fungi</taxon>
        <taxon>Dikarya</taxon>
        <taxon>Ascomycota</taxon>
        <taxon>Pezizomycotina</taxon>
        <taxon>Dothideomycetes</taxon>
        <taxon>Dothideomycetes incertae sedis</taxon>
        <taxon>Trypetheliales</taxon>
        <taxon>Trypetheliaceae</taxon>
        <taxon>Viridothelium</taxon>
    </lineage>
</organism>
<accession>A0A6A6HN39</accession>
<dbReference type="AlphaFoldDB" id="A0A6A6HN39"/>
<gene>
    <name evidence="1" type="ORF">EV356DRAFT_515442</name>
</gene>
<reference evidence="1" key="1">
    <citation type="journal article" date="2020" name="Stud. Mycol.">
        <title>101 Dothideomycetes genomes: a test case for predicting lifestyles and emergence of pathogens.</title>
        <authorList>
            <person name="Haridas S."/>
            <person name="Albert R."/>
            <person name="Binder M."/>
            <person name="Bloem J."/>
            <person name="Labutti K."/>
            <person name="Salamov A."/>
            <person name="Andreopoulos B."/>
            <person name="Baker S."/>
            <person name="Barry K."/>
            <person name="Bills G."/>
            <person name="Bluhm B."/>
            <person name="Cannon C."/>
            <person name="Castanera R."/>
            <person name="Culley D."/>
            <person name="Daum C."/>
            <person name="Ezra D."/>
            <person name="Gonzalez J."/>
            <person name="Henrissat B."/>
            <person name="Kuo A."/>
            <person name="Liang C."/>
            <person name="Lipzen A."/>
            <person name="Lutzoni F."/>
            <person name="Magnuson J."/>
            <person name="Mondo S."/>
            <person name="Nolan M."/>
            <person name="Ohm R."/>
            <person name="Pangilinan J."/>
            <person name="Park H.-J."/>
            <person name="Ramirez L."/>
            <person name="Alfaro M."/>
            <person name="Sun H."/>
            <person name="Tritt A."/>
            <person name="Yoshinaga Y."/>
            <person name="Zwiers L.-H."/>
            <person name="Turgeon B."/>
            <person name="Goodwin S."/>
            <person name="Spatafora J."/>
            <person name="Crous P."/>
            <person name="Grigoriev I."/>
        </authorList>
    </citation>
    <scope>NUCLEOTIDE SEQUENCE</scope>
    <source>
        <strain evidence="1">Tuck. ex Michener</strain>
    </source>
</reference>
<sequence length="283" mass="31397">MSNPKPRALLFDIGGVCVVSPFQGILDYEKSHNIPTGWVNHAISKSSPNGAWQRLERGEIPLDATFFAAFKHDLEHPSHWAAFILSRPIPPKSEPPSRPSPPPSIDAEALFWRMMSLSRTPDPYMYPALRRLASSSPGSPRPFVLGALSNTVIFPPGHPFNAPADARADLRACFDVFVSSAHVGLRKPDPRIYALALERLREEVRRREREEGKGEEEGQELRAEEVVFLDDIGENLKAARAAGMRTVRVWLGRTEGAVRELEGITGMRLLETESGGGEDRAKM</sequence>
<dbReference type="InterPro" id="IPR023214">
    <property type="entry name" value="HAD_sf"/>
</dbReference>
<dbReference type="SFLD" id="SFLDG01129">
    <property type="entry name" value="C1.5:_HAD__Beta-PGM__Phosphata"/>
    <property type="match status" value="1"/>
</dbReference>
<dbReference type="InterPro" id="IPR052898">
    <property type="entry name" value="ACAD10-like"/>
</dbReference>